<organism evidence="8 9">
    <name type="scientific">Cryphonectria parasitica (strain ATCC 38755 / EP155)</name>
    <dbReference type="NCBI Taxonomy" id="660469"/>
    <lineage>
        <taxon>Eukaryota</taxon>
        <taxon>Fungi</taxon>
        <taxon>Dikarya</taxon>
        <taxon>Ascomycota</taxon>
        <taxon>Pezizomycotina</taxon>
        <taxon>Sordariomycetes</taxon>
        <taxon>Sordariomycetidae</taxon>
        <taxon>Diaporthales</taxon>
        <taxon>Cryphonectriaceae</taxon>
        <taxon>Cryphonectria-Endothia species complex</taxon>
        <taxon>Cryphonectria</taxon>
    </lineage>
</organism>
<evidence type="ECO:0000313" key="9">
    <source>
        <dbReference type="Proteomes" id="UP000803844"/>
    </source>
</evidence>
<evidence type="ECO:0000256" key="1">
    <source>
        <dbReference type="ARBA" id="ARBA00004141"/>
    </source>
</evidence>
<sequence>MPGFLPPFKEWMKSSLVCGARDSSVIGGVITLTLFIDAYHLGTPNSLVEQNLSANIISTLQAVCFVGALAASPLTDRCGRKWLLVASTILIIIGVILQA</sequence>
<gene>
    <name evidence="8" type="ORF">M406DRAFT_356621</name>
</gene>
<dbReference type="PANTHER" id="PTHR48022">
    <property type="entry name" value="PLASTIDIC GLUCOSE TRANSPORTER 4"/>
    <property type="match status" value="1"/>
</dbReference>
<evidence type="ECO:0000313" key="8">
    <source>
        <dbReference type="EMBL" id="KAF3764676.1"/>
    </source>
</evidence>
<dbReference type="RefSeq" id="XP_040775637.1">
    <property type="nucleotide sequence ID" value="XM_040923491.1"/>
</dbReference>
<evidence type="ECO:0000256" key="3">
    <source>
        <dbReference type="ARBA" id="ARBA00022692"/>
    </source>
</evidence>
<dbReference type="InterPro" id="IPR036259">
    <property type="entry name" value="MFS_trans_sf"/>
</dbReference>
<dbReference type="InterPro" id="IPR050360">
    <property type="entry name" value="MFS_Sugar_Transporters"/>
</dbReference>
<comment type="subcellular location">
    <subcellularLocation>
        <location evidence="1">Membrane</location>
        <topology evidence="1">Multi-pass membrane protein</topology>
    </subcellularLocation>
</comment>
<dbReference type="InterPro" id="IPR020846">
    <property type="entry name" value="MFS_dom"/>
</dbReference>
<comment type="similarity">
    <text evidence="2">Belongs to the major facilitator superfamily. Sugar transporter (TC 2.A.1.1) family.</text>
</comment>
<evidence type="ECO:0000256" key="6">
    <source>
        <dbReference type="SAM" id="Phobius"/>
    </source>
</evidence>
<dbReference type="OrthoDB" id="508119at2759"/>
<feature type="transmembrane region" description="Helical" evidence="6">
    <location>
        <begin position="52"/>
        <end position="70"/>
    </location>
</feature>
<evidence type="ECO:0000259" key="7">
    <source>
        <dbReference type="PROSITE" id="PS50850"/>
    </source>
</evidence>
<dbReference type="InterPro" id="IPR005828">
    <property type="entry name" value="MFS_sugar_transport-like"/>
</dbReference>
<accession>A0A9P5CP09</accession>
<dbReference type="SUPFAM" id="SSF103473">
    <property type="entry name" value="MFS general substrate transporter"/>
    <property type="match status" value="1"/>
</dbReference>
<evidence type="ECO:0000256" key="5">
    <source>
        <dbReference type="ARBA" id="ARBA00023136"/>
    </source>
</evidence>
<protein>
    <recommendedName>
        <fullName evidence="7">Major facilitator superfamily (MFS) profile domain-containing protein</fullName>
    </recommendedName>
</protein>
<reference evidence="8" key="1">
    <citation type="journal article" date="2020" name="Phytopathology">
        <title>Genome sequence of the chestnut blight fungus Cryphonectria parasitica EP155: A fundamental resource for an archetypical invasive plant pathogen.</title>
        <authorList>
            <person name="Crouch J.A."/>
            <person name="Dawe A."/>
            <person name="Aerts A."/>
            <person name="Barry K."/>
            <person name="Churchill A.C.L."/>
            <person name="Grimwood J."/>
            <person name="Hillman B."/>
            <person name="Milgroom M.G."/>
            <person name="Pangilinan J."/>
            <person name="Smith M."/>
            <person name="Salamov A."/>
            <person name="Schmutz J."/>
            <person name="Yadav J."/>
            <person name="Grigoriev I.V."/>
            <person name="Nuss D."/>
        </authorList>
    </citation>
    <scope>NUCLEOTIDE SEQUENCE</scope>
    <source>
        <strain evidence="8">EP155</strain>
    </source>
</reference>
<dbReference type="Gene3D" id="1.20.1250.20">
    <property type="entry name" value="MFS general substrate transporter like domains"/>
    <property type="match status" value="1"/>
</dbReference>
<dbReference type="PROSITE" id="PS50850">
    <property type="entry name" value="MFS"/>
    <property type="match status" value="1"/>
</dbReference>
<keyword evidence="3 6" id="KW-0812">Transmembrane</keyword>
<feature type="transmembrane region" description="Helical" evidence="6">
    <location>
        <begin position="82"/>
        <end position="98"/>
    </location>
</feature>
<dbReference type="Proteomes" id="UP000803844">
    <property type="component" value="Unassembled WGS sequence"/>
</dbReference>
<feature type="domain" description="Major facilitator superfamily (MFS) profile" evidence="7">
    <location>
        <begin position="1"/>
        <end position="99"/>
    </location>
</feature>
<dbReference type="EMBL" id="MU032348">
    <property type="protein sequence ID" value="KAF3764676.1"/>
    <property type="molecule type" value="Genomic_DNA"/>
</dbReference>
<keyword evidence="9" id="KW-1185">Reference proteome</keyword>
<evidence type="ECO:0000256" key="4">
    <source>
        <dbReference type="ARBA" id="ARBA00022989"/>
    </source>
</evidence>
<dbReference type="GO" id="GO:0016020">
    <property type="term" value="C:membrane"/>
    <property type="evidence" value="ECO:0007669"/>
    <property type="project" value="UniProtKB-SubCell"/>
</dbReference>
<dbReference type="Pfam" id="PF00083">
    <property type="entry name" value="Sugar_tr"/>
    <property type="match status" value="1"/>
</dbReference>
<name>A0A9P5CP09_CRYP1</name>
<proteinExistence type="inferred from homology"/>
<feature type="non-terminal residue" evidence="8">
    <location>
        <position position="99"/>
    </location>
</feature>
<keyword evidence="5 6" id="KW-0472">Membrane</keyword>
<evidence type="ECO:0000256" key="2">
    <source>
        <dbReference type="ARBA" id="ARBA00010992"/>
    </source>
</evidence>
<dbReference type="GeneID" id="63840620"/>
<keyword evidence="4 6" id="KW-1133">Transmembrane helix</keyword>
<dbReference type="PANTHER" id="PTHR48022:SF21">
    <property type="entry name" value="QUINATE TRANSPORTER, PUTATIVE (AFU_ORTHOLOGUE AFUA_6G06960)-RELATED"/>
    <property type="match status" value="1"/>
</dbReference>
<dbReference type="GO" id="GO:0005351">
    <property type="term" value="F:carbohydrate:proton symporter activity"/>
    <property type="evidence" value="ECO:0007669"/>
    <property type="project" value="TreeGrafter"/>
</dbReference>
<comment type="caution">
    <text evidence="8">The sequence shown here is derived from an EMBL/GenBank/DDBJ whole genome shotgun (WGS) entry which is preliminary data.</text>
</comment>
<dbReference type="AlphaFoldDB" id="A0A9P5CP09"/>